<gene>
    <name evidence="1" type="ORF">COX77_00315</name>
</gene>
<dbReference type="CDD" id="cd18722">
    <property type="entry name" value="PIN_NicB-like"/>
    <property type="match status" value="1"/>
</dbReference>
<name>A0A2M7VGR2_9BACT</name>
<accession>A0A2M7VGR2</accession>
<proteinExistence type="predicted"/>
<protein>
    <submittedName>
        <fullName evidence="1">NYN domain-containing protein</fullName>
    </submittedName>
</protein>
<evidence type="ECO:0000313" key="2">
    <source>
        <dbReference type="Proteomes" id="UP000230405"/>
    </source>
</evidence>
<dbReference type="AlphaFoldDB" id="A0A2M7VGR2"/>
<reference evidence="2" key="1">
    <citation type="submission" date="2017-09" db="EMBL/GenBank/DDBJ databases">
        <title>Depth-based differentiation of microbial function through sediment-hosted aquifers and enrichment of novel symbionts in the deep terrestrial subsurface.</title>
        <authorList>
            <person name="Probst A.J."/>
            <person name="Ladd B."/>
            <person name="Jarett J.K."/>
            <person name="Geller-Mcgrath D.E."/>
            <person name="Sieber C.M.K."/>
            <person name="Emerson J.B."/>
            <person name="Anantharaman K."/>
            <person name="Thomas B.C."/>
            <person name="Malmstrom R."/>
            <person name="Stieglmeier M."/>
            <person name="Klingl A."/>
            <person name="Woyke T."/>
            <person name="Ryan C.M."/>
            <person name="Banfield J.F."/>
        </authorList>
    </citation>
    <scope>NUCLEOTIDE SEQUENCE [LARGE SCALE GENOMIC DNA]</scope>
</reference>
<sequence length="229" mass="26816">MRAYIYIDGFNLFYGCLKGRSCKWLDLDKLIHYYYPHYYIDKIKYFSAIVKARANDLNKPNRQLLYLRALNTNQKIEIILGSFLENEVYFYIPDRTKMGVQQRANVSLLRNKVNLPLCDTNYLAVKKTEEKGFDVNLGAHLIMDAYEGKFDVAIVVSNDSNLAEPIRMVNSMTNLNVRLLNPYPRTQVMLAKAVNNNIKYIRKNVLRISQFFEIMTDVVGSFFRPPEWK</sequence>
<organism evidence="1 2">
    <name type="scientific">Candidatus Komeilibacteria bacterium CG_4_10_14_0_2_um_filter_37_10</name>
    <dbReference type="NCBI Taxonomy" id="1974470"/>
    <lineage>
        <taxon>Bacteria</taxon>
        <taxon>Candidatus Komeiliibacteriota</taxon>
    </lineage>
</organism>
<comment type="caution">
    <text evidence="1">The sequence shown here is derived from an EMBL/GenBank/DDBJ whole genome shotgun (WGS) entry which is preliminary data.</text>
</comment>
<evidence type="ECO:0000313" key="1">
    <source>
        <dbReference type="EMBL" id="PIZ99871.1"/>
    </source>
</evidence>
<dbReference type="Gene3D" id="3.40.50.1010">
    <property type="entry name" value="5'-nuclease"/>
    <property type="match status" value="1"/>
</dbReference>
<dbReference type="EMBL" id="PFPO01000006">
    <property type="protein sequence ID" value="PIZ99871.1"/>
    <property type="molecule type" value="Genomic_DNA"/>
</dbReference>
<dbReference type="Proteomes" id="UP000230405">
    <property type="component" value="Unassembled WGS sequence"/>
</dbReference>